<dbReference type="PANTHER" id="PTHR48069:SF6">
    <property type="entry name" value="DIHYDROFOLATE REDUCTASE"/>
    <property type="match status" value="1"/>
</dbReference>
<dbReference type="AlphaFoldDB" id="A0A8D2DEC8"/>
<dbReference type="Gene3D" id="3.40.430.10">
    <property type="entry name" value="Dihydrofolate Reductase, subunit A"/>
    <property type="match status" value="1"/>
</dbReference>
<evidence type="ECO:0000259" key="7">
    <source>
        <dbReference type="PROSITE" id="PS51330"/>
    </source>
</evidence>
<evidence type="ECO:0000256" key="6">
    <source>
        <dbReference type="ARBA" id="ARBA00048873"/>
    </source>
</evidence>
<dbReference type="GO" id="GO:0004146">
    <property type="term" value="F:dihydrofolate reductase activity"/>
    <property type="evidence" value="ECO:0007669"/>
    <property type="project" value="UniProtKB-EC"/>
</dbReference>
<sequence length="137" mass="15943">MVKGRKTWLSIPQKNRPLKDRINTVLIRELKELLYGAHFLANSLKDALKLTEQPELASSCVYKEAMNQPGHIKLFVTRIMQEFESDTFFPEIDLEKYKLLPEYPGVLSEVQEEKALITNLKYMKKMINVSVTCKPRN</sequence>
<keyword evidence="4" id="KW-0521">NADP</keyword>
<reference evidence="8" key="1">
    <citation type="submission" date="2025-08" db="UniProtKB">
        <authorList>
            <consortium name="Ensembl"/>
        </authorList>
    </citation>
    <scope>IDENTIFICATION</scope>
</reference>
<reference evidence="8" key="2">
    <citation type="submission" date="2025-09" db="UniProtKB">
        <authorList>
            <consortium name="Ensembl"/>
        </authorList>
    </citation>
    <scope>IDENTIFICATION</scope>
</reference>
<feature type="domain" description="DHFR" evidence="7">
    <location>
        <begin position="1"/>
        <end position="137"/>
    </location>
</feature>
<keyword evidence="5" id="KW-0560">Oxidoreductase</keyword>
<comment type="catalytic activity">
    <reaction evidence="6">
        <text>(6S)-5,6,7,8-tetrahydrofolate + NADP(+) = 7,8-dihydrofolate + NADPH + H(+)</text>
        <dbReference type="Rhea" id="RHEA:15009"/>
        <dbReference type="ChEBI" id="CHEBI:15378"/>
        <dbReference type="ChEBI" id="CHEBI:57451"/>
        <dbReference type="ChEBI" id="CHEBI:57453"/>
        <dbReference type="ChEBI" id="CHEBI:57783"/>
        <dbReference type="ChEBI" id="CHEBI:58349"/>
        <dbReference type="EC" id="1.5.1.3"/>
    </reaction>
</comment>
<dbReference type="PANTHER" id="PTHR48069">
    <property type="entry name" value="DIHYDROFOLATE REDUCTASE"/>
    <property type="match status" value="1"/>
</dbReference>
<dbReference type="Pfam" id="PF00186">
    <property type="entry name" value="DHFR_1"/>
    <property type="match status" value="1"/>
</dbReference>
<dbReference type="InterPro" id="IPR024072">
    <property type="entry name" value="DHFR-like_dom_sf"/>
</dbReference>
<name>A0A8D2DEC8_SCIVU</name>
<dbReference type="Ensembl" id="ENSSVLT00005027151.1">
    <property type="protein sequence ID" value="ENSSVLP00005024430.1"/>
    <property type="gene ID" value="ENSSVLG00005019294.1"/>
</dbReference>
<evidence type="ECO:0000256" key="4">
    <source>
        <dbReference type="ARBA" id="ARBA00022857"/>
    </source>
</evidence>
<dbReference type="CDD" id="cd00209">
    <property type="entry name" value="DHFR"/>
    <property type="match status" value="1"/>
</dbReference>
<comment type="pathway">
    <text evidence="1">Cofactor biosynthesis; tetrahydrofolate biosynthesis; 5,6,7,8-tetrahydrofolate from 7,8-dihydrofolate: step 1/1.</text>
</comment>
<protein>
    <recommendedName>
        <fullName evidence="3">dihydrofolate reductase</fullName>
        <ecNumber evidence="3">1.5.1.3</ecNumber>
    </recommendedName>
</protein>
<accession>A0A8D2DEC8</accession>
<proteinExistence type="inferred from homology"/>
<dbReference type="SUPFAM" id="SSF53597">
    <property type="entry name" value="Dihydrofolate reductase-like"/>
    <property type="match status" value="1"/>
</dbReference>
<dbReference type="EC" id="1.5.1.3" evidence="3"/>
<evidence type="ECO:0000256" key="5">
    <source>
        <dbReference type="ARBA" id="ARBA00023002"/>
    </source>
</evidence>
<evidence type="ECO:0000313" key="8">
    <source>
        <dbReference type="Ensembl" id="ENSSVLP00005024430.1"/>
    </source>
</evidence>
<evidence type="ECO:0000256" key="1">
    <source>
        <dbReference type="ARBA" id="ARBA00004903"/>
    </source>
</evidence>
<dbReference type="GO" id="GO:0046655">
    <property type="term" value="P:folic acid metabolic process"/>
    <property type="evidence" value="ECO:0007669"/>
    <property type="project" value="TreeGrafter"/>
</dbReference>
<evidence type="ECO:0000256" key="2">
    <source>
        <dbReference type="ARBA" id="ARBA00009539"/>
    </source>
</evidence>
<dbReference type="PROSITE" id="PS51330">
    <property type="entry name" value="DHFR_2"/>
    <property type="match status" value="1"/>
</dbReference>
<dbReference type="OrthoDB" id="4664297at2759"/>
<dbReference type="InterPro" id="IPR012259">
    <property type="entry name" value="DHFR"/>
</dbReference>
<dbReference type="GO" id="GO:0046452">
    <property type="term" value="P:dihydrofolate metabolic process"/>
    <property type="evidence" value="ECO:0007669"/>
    <property type="project" value="TreeGrafter"/>
</dbReference>
<evidence type="ECO:0000256" key="3">
    <source>
        <dbReference type="ARBA" id="ARBA00012856"/>
    </source>
</evidence>
<dbReference type="GO" id="GO:0005739">
    <property type="term" value="C:mitochondrion"/>
    <property type="evidence" value="ECO:0007669"/>
    <property type="project" value="TreeGrafter"/>
</dbReference>
<dbReference type="GO" id="GO:0050661">
    <property type="term" value="F:NADP binding"/>
    <property type="evidence" value="ECO:0007669"/>
    <property type="project" value="InterPro"/>
</dbReference>
<dbReference type="GO" id="GO:0046654">
    <property type="term" value="P:tetrahydrofolate biosynthetic process"/>
    <property type="evidence" value="ECO:0007669"/>
    <property type="project" value="InterPro"/>
</dbReference>
<dbReference type="GeneTree" id="ENSGT00390000010283"/>
<organism evidence="8 9">
    <name type="scientific">Sciurus vulgaris</name>
    <name type="common">Eurasian red squirrel</name>
    <dbReference type="NCBI Taxonomy" id="55149"/>
    <lineage>
        <taxon>Eukaryota</taxon>
        <taxon>Metazoa</taxon>
        <taxon>Chordata</taxon>
        <taxon>Craniata</taxon>
        <taxon>Vertebrata</taxon>
        <taxon>Euteleostomi</taxon>
        <taxon>Mammalia</taxon>
        <taxon>Eutheria</taxon>
        <taxon>Euarchontoglires</taxon>
        <taxon>Glires</taxon>
        <taxon>Rodentia</taxon>
        <taxon>Sciuromorpha</taxon>
        <taxon>Sciuridae</taxon>
        <taxon>Sciurinae</taxon>
        <taxon>Sciurini</taxon>
        <taxon>Sciurus</taxon>
    </lineage>
</organism>
<comment type="similarity">
    <text evidence="2">Belongs to the dihydrofolate reductase family.</text>
</comment>
<dbReference type="InterPro" id="IPR001796">
    <property type="entry name" value="DHFR_dom"/>
</dbReference>
<dbReference type="Proteomes" id="UP000694564">
    <property type="component" value="Chromosome 12"/>
</dbReference>
<evidence type="ECO:0000313" key="9">
    <source>
        <dbReference type="Proteomes" id="UP000694564"/>
    </source>
</evidence>
<keyword evidence="9" id="KW-1185">Reference proteome</keyword>